<dbReference type="EMBL" id="JAXGFO010000018">
    <property type="protein sequence ID" value="MEG3157260.1"/>
    <property type="molecule type" value="Genomic_DNA"/>
</dbReference>
<dbReference type="InterPro" id="IPR004839">
    <property type="entry name" value="Aminotransferase_I/II_large"/>
</dbReference>
<keyword evidence="6 11" id="KW-0028">Amino-acid biosynthesis</keyword>
<dbReference type="EC" id="2.6.1.9" evidence="11"/>
<evidence type="ECO:0000259" key="12">
    <source>
        <dbReference type="Pfam" id="PF00155"/>
    </source>
</evidence>
<evidence type="ECO:0000256" key="3">
    <source>
        <dbReference type="ARBA" id="ARBA00007970"/>
    </source>
</evidence>
<dbReference type="InterPro" id="IPR015422">
    <property type="entry name" value="PyrdxlP-dep_Trfase_small"/>
</dbReference>
<comment type="cofactor">
    <cofactor evidence="1 11">
        <name>pyridoxal 5'-phosphate</name>
        <dbReference type="ChEBI" id="CHEBI:597326"/>
    </cofactor>
</comment>
<dbReference type="Gene3D" id="3.90.1150.10">
    <property type="entry name" value="Aspartate Aminotransferase, domain 1"/>
    <property type="match status" value="1"/>
</dbReference>
<dbReference type="Pfam" id="PF00155">
    <property type="entry name" value="Aminotran_1_2"/>
    <property type="match status" value="1"/>
</dbReference>
<evidence type="ECO:0000313" key="14">
    <source>
        <dbReference type="Proteomes" id="UP001334501"/>
    </source>
</evidence>
<dbReference type="GO" id="GO:0004400">
    <property type="term" value="F:histidinol-phosphate transaminase activity"/>
    <property type="evidence" value="ECO:0007669"/>
    <property type="project" value="UniProtKB-EC"/>
</dbReference>
<dbReference type="Proteomes" id="UP001334501">
    <property type="component" value="Unassembled WGS sequence"/>
</dbReference>
<dbReference type="InterPro" id="IPR005861">
    <property type="entry name" value="HisP_aminotrans"/>
</dbReference>
<dbReference type="HAMAP" id="MF_01023">
    <property type="entry name" value="HisC_aminotrans_2"/>
    <property type="match status" value="1"/>
</dbReference>
<keyword evidence="14" id="KW-1185">Reference proteome</keyword>
<comment type="subunit">
    <text evidence="4 11">Homodimer.</text>
</comment>
<comment type="catalytic activity">
    <reaction evidence="10 11">
        <text>L-histidinol phosphate + 2-oxoglutarate = 3-(imidazol-4-yl)-2-oxopropyl phosphate + L-glutamate</text>
        <dbReference type="Rhea" id="RHEA:23744"/>
        <dbReference type="ChEBI" id="CHEBI:16810"/>
        <dbReference type="ChEBI" id="CHEBI:29985"/>
        <dbReference type="ChEBI" id="CHEBI:57766"/>
        <dbReference type="ChEBI" id="CHEBI:57980"/>
        <dbReference type="EC" id="2.6.1.9"/>
    </reaction>
</comment>
<dbReference type="CDD" id="cd00609">
    <property type="entry name" value="AAT_like"/>
    <property type="match status" value="1"/>
</dbReference>
<name>A0ABU7YP60_9GAMM</name>
<keyword evidence="5 11" id="KW-0032">Aminotransferase</keyword>
<reference evidence="13 14" key="1">
    <citation type="journal article" date="2017" name="Curr. Microbiol.">
        <title>Lysobacter zhanggongensis sp. nov. Isolated from a Pit Mud.</title>
        <authorList>
            <person name="Zhang X.F."/>
            <person name="Wang H.H."/>
            <person name="Sun X.Y."/>
            <person name="Pan C.M."/>
        </authorList>
    </citation>
    <scope>NUCLEOTIDE SEQUENCE [LARGE SCALE GENOMIC DNA]</scope>
    <source>
        <strain evidence="13 14">ZGLJ7-1</strain>
    </source>
</reference>
<dbReference type="SUPFAM" id="SSF53383">
    <property type="entry name" value="PLP-dependent transferases"/>
    <property type="match status" value="1"/>
</dbReference>
<feature type="modified residue" description="N6-(pyridoxal phosphate)lysine" evidence="11">
    <location>
        <position position="217"/>
    </location>
</feature>
<comment type="caution">
    <text evidence="13">The sequence shown here is derived from an EMBL/GenBank/DDBJ whole genome shotgun (WGS) entry which is preliminary data.</text>
</comment>
<comment type="pathway">
    <text evidence="2 11">Amino-acid biosynthesis; L-histidine biosynthesis; L-histidine from 5-phospho-alpha-D-ribose 1-diphosphate: step 7/9.</text>
</comment>
<dbReference type="RefSeq" id="WP_412699485.1">
    <property type="nucleotide sequence ID" value="NZ_JAXGFO010000018.1"/>
</dbReference>
<evidence type="ECO:0000256" key="10">
    <source>
        <dbReference type="ARBA" id="ARBA00047481"/>
    </source>
</evidence>
<dbReference type="PANTHER" id="PTHR42885">
    <property type="entry name" value="HISTIDINOL-PHOSPHATE AMINOTRANSFERASE-RELATED"/>
    <property type="match status" value="1"/>
</dbReference>
<gene>
    <name evidence="11 13" type="primary">hisC</name>
    <name evidence="13" type="ORF">SNE33_05025</name>
</gene>
<keyword evidence="9 11" id="KW-0368">Histidine biosynthesis</keyword>
<accession>A0ABU7YP60</accession>
<evidence type="ECO:0000256" key="9">
    <source>
        <dbReference type="ARBA" id="ARBA00023102"/>
    </source>
</evidence>
<dbReference type="PANTHER" id="PTHR42885:SF2">
    <property type="entry name" value="HISTIDINOL-PHOSPHATE AMINOTRANSFERASE"/>
    <property type="match status" value="1"/>
</dbReference>
<keyword evidence="7 11" id="KW-0808">Transferase</keyword>
<evidence type="ECO:0000256" key="6">
    <source>
        <dbReference type="ARBA" id="ARBA00022605"/>
    </source>
</evidence>
<evidence type="ECO:0000256" key="7">
    <source>
        <dbReference type="ARBA" id="ARBA00022679"/>
    </source>
</evidence>
<evidence type="ECO:0000256" key="2">
    <source>
        <dbReference type="ARBA" id="ARBA00005011"/>
    </source>
</evidence>
<organism evidence="13 14">
    <name type="scientific">Lysobacter zhanggongensis</name>
    <dbReference type="NCBI Taxonomy" id="1774951"/>
    <lineage>
        <taxon>Bacteria</taxon>
        <taxon>Pseudomonadati</taxon>
        <taxon>Pseudomonadota</taxon>
        <taxon>Gammaproteobacteria</taxon>
        <taxon>Lysobacterales</taxon>
        <taxon>Lysobacteraceae</taxon>
        <taxon>Lysobacter</taxon>
    </lineage>
</organism>
<protein>
    <recommendedName>
        <fullName evidence="11">Histidinol-phosphate aminotransferase</fullName>
        <ecNumber evidence="11">2.6.1.9</ecNumber>
    </recommendedName>
    <alternativeName>
        <fullName evidence="11">Imidazole acetol-phosphate transaminase</fullName>
    </alternativeName>
</protein>
<evidence type="ECO:0000313" key="13">
    <source>
        <dbReference type="EMBL" id="MEG3157260.1"/>
    </source>
</evidence>
<evidence type="ECO:0000256" key="8">
    <source>
        <dbReference type="ARBA" id="ARBA00022898"/>
    </source>
</evidence>
<dbReference type="Gene3D" id="3.40.640.10">
    <property type="entry name" value="Type I PLP-dependent aspartate aminotransferase-like (Major domain)"/>
    <property type="match status" value="1"/>
</dbReference>
<dbReference type="NCBIfam" id="TIGR01141">
    <property type="entry name" value="hisC"/>
    <property type="match status" value="1"/>
</dbReference>
<dbReference type="InterPro" id="IPR015421">
    <property type="entry name" value="PyrdxlP-dep_Trfase_major"/>
</dbReference>
<evidence type="ECO:0000256" key="11">
    <source>
        <dbReference type="HAMAP-Rule" id="MF_01023"/>
    </source>
</evidence>
<evidence type="ECO:0000256" key="1">
    <source>
        <dbReference type="ARBA" id="ARBA00001933"/>
    </source>
</evidence>
<keyword evidence="8 11" id="KW-0663">Pyridoxal phosphate</keyword>
<sequence>MNPSPTTLLRPDLRGFAGYRSARSSMAGGDTWLNANESAWPNPADDDARVRRYPDPQPSALRALMATRYDCRPEQVLVGRGSDEGIDLLVRAFCRPGGDAVVVTPPTFGMYEVCARLHGARVVAVPLVDGERGFACDFNEVGNAALAAGARLVFLCSPGNPVGSRLSLAAIESLALRLRGQALVVVDEAYIEYSEGASAVSLIGRQRNVVVLRTLSKVHALAGARIGCVVADAELVEVLQRCQSPYPVPAPCAELACRALDDAAWSDTLGHIAMTVAERTRMGRAISTLPQVRRVYPSSANFLLVRFADAAAVLERLLGAGIVVRDMRGYPGLGDALRITIGTPDQNDRVIAQLAALEAVA</sequence>
<dbReference type="InterPro" id="IPR015424">
    <property type="entry name" value="PyrdxlP-dep_Trfase"/>
</dbReference>
<evidence type="ECO:0000256" key="5">
    <source>
        <dbReference type="ARBA" id="ARBA00022576"/>
    </source>
</evidence>
<comment type="similarity">
    <text evidence="3 11">Belongs to the class-II pyridoxal-phosphate-dependent aminotransferase family. Histidinol-phosphate aminotransferase subfamily.</text>
</comment>
<feature type="domain" description="Aminotransferase class I/classII large" evidence="12">
    <location>
        <begin position="38"/>
        <end position="353"/>
    </location>
</feature>
<evidence type="ECO:0000256" key="4">
    <source>
        <dbReference type="ARBA" id="ARBA00011738"/>
    </source>
</evidence>
<proteinExistence type="inferred from homology"/>